<gene>
    <name evidence="2" type="ORF">ACFQGB_05700</name>
</gene>
<protein>
    <submittedName>
        <fullName evidence="2">DUF2270 domain-containing protein</fullName>
    </submittedName>
</protein>
<evidence type="ECO:0000313" key="2">
    <source>
        <dbReference type="EMBL" id="MFC6952349.1"/>
    </source>
</evidence>
<keyword evidence="1" id="KW-0812">Transmembrane</keyword>
<keyword evidence="1" id="KW-1133">Transmembrane helix</keyword>
<keyword evidence="1" id="KW-0472">Membrane</keyword>
<keyword evidence="3" id="KW-1185">Reference proteome</keyword>
<accession>A0ABD5V9X6</accession>
<dbReference type="Pfam" id="PF10028">
    <property type="entry name" value="DUF2270"/>
    <property type="match status" value="1"/>
</dbReference>
<dbReference type="RefSeq" id="WP_336349669.1">
    <property type="nucleotide sequence ID" value="NZ_JAZAQL010000001.1"/>
</dbReference>
<proteinExistence type="predicted"/>
<dbReference type="AlphaFoldDB" id="A0ABD5V9X6"/>
<evidence type="ECO:0000256" key="1">
    <source>
        <dbReference type="SAM" id="Phobius"/>
    </source>
</evidence>
<feature type="transmembrane region" description="Helical" evidence="1">
    <location>
        <begin position="180"/>
        <end position="204"/>
    </location>
</feature>
<dbReference type="Proteomes" id="UP001596395">
    <property type="component" value="Unassembled WGS sequence"/>
</dbReference>
<feature type="transmembrane region" description="Helical" evidence="1">
    <location>
        <begin position="152"/>
        <end position="174"/>
    </location>
</feature>
<name>A0ABD5V9X6_9EURY</name>
<dbReference type="InterPro" id="IPR014470">
    <property type="entry name" value="UCP01500"/>
</dbReference>
<comment type="caution">
    <text evidence="2">The sequence shown here is derived from an EMBL/GenBank/DDBJ whole genome shotgun (WGS) entry which is preliminary data.</text>
</comment>
<evidence type="ECO:0000313" key="3">
    <source>
        <dbReference type="Proteomes" id="UP001596395"/>
    </source>
</evidence>
<sequence length="229" mass="26144">MDPTAGAARDLGRGLFEEEMGPGSSLAHLYRGEIHRMKFWRERLDRTTNWAVTTIAAILTFSFSSPDHPHYLLLAGSVMLGIFLVIEARRYRGYDVWRSRVRVLQENVIAHGLDPREQVRDERWRERLSDDYREPTLKISAEEALAHRLRRVYLPLFSVLVGAWVVRVTVMATAGWPTSAAIGTIPGRVTTAVVVLAYAALFAVSFRPREWQAEAELRTEDLSAWDDRH</sequence>
<dbReference type="EMBL" id="JBHSXN010000001">
    <property type="protein sequence ID" value="MFC6952349.1"/>
    <property type="molecule type" value="Genomic_DNA"/>
</dbReference>
<feature type="transmembrane region" description="Helical" evidence="1">
    <location>
        <begin position="47"/>
        <end position="64"/>
    </location>
</feature>
<feature type="transmembrane region" description="Helical" evidence="1">
    <location>
        <begin position="70"/>
        <end position="88"/>
    </location>
</feature>
<dbReference type="PIRSF" id="PIRSF015000">
    <property type="entry name" value="UCP01500"/>
    <property type="match status" value="1"/>
</dbReference>
<organism evidence="2 3">
    <name type="scientific">Halorubellus litoreus</name>
    <dbReference type="NCBI Taxonomy" id="755308"/>
    <lineage>
        <taxon>Archaea</taxon>
        <taxon>Methanobacteriati</taxon>
        <taxon>Methanobacteriota</taxon>
        <taxon>Stenosarchaea group</taxon>
        <taxon>Halobacteria</taxon>
        <taxon>Halobacteriales</taxon>
        <taxon>Halorubellaceae</taxon>
        <taxon>Halorubellus</taxon>
    </lineage>
</organism>
<reference evidence="2 3" key="1">
    <citation type="journal article" date="2019" name="Int. J. Syst. Evol. Microbiol.">
        <title>The Global Catalogue of Microorganisms (GCM) 10K type strain sequencing project: providing services to taxonomists for standard genome sequencing and annotation.</title>
        <authorList>
            <consortium name="The Broad Institute Genomics Platform"/>
            <consortium name="The Broad Institute Genome Sequencing Center for Infectious Disease"/>
            <person name="Wu L."/>
            <person name="Ma J."/>
        </authorList>
    </citation>
    <scope>NUCLEOTIDE SEQUENCE [LARGE SCALE GENOMIC DNA]</scope>
    <source>
        <strain evidence="2 3">GX26</strain>
    </source>
</reference>